<dbReference type="Pfam" id="PF16676">
    <property type="entry name" value="FOXO-TAD"/>
    <property type="match status" value="1"/>
</dbReference>
<feature type="compositionally biased region" description="Polar residues" evidence="6">
    <location>
        <begin position="95"/>
        <end position="104"/>
    </location>
</feature>
<feature type="region of interest" description="Disordered" evidence="6">
    <location>
        <begin position="1"/>
        <end position="104"/>
    </location>
</feature>
<feature type="compositionally biased region" description="Low complexity" evidence="6">
    <location>
        <begin position="62"/>
        <end position="71"/>
    </location>
</feature>
<accession>A0A0L7L9Z6</accession>
<sequence length="320" mass="34348">MRVQNEGTGKSSWWMINPDAKPGKSVRRRAASMETSKFEKRRGRVKKKAEALRNGAAADATPSPSSSISESLDMFPDSPMHSSSGFQLSPDFRQRASSNASSCGRLSPIPSMIASETDWAPDYTPASDYANSDFTQADYAQEEQLAGSLADSMKLHGADPFLNTQYVPTTSSSGGSYRYASYGSCPRHPHGACACAMYSHPAHPAHPTHPHQHALDHFTGAMGPTTVMGQIMGALNTGLAEDLNLNIETLECSNGFDCNVDEVIKHELSMDGTLDFNFPQHHAAAEADRQYADPAPPVPTTLSGGGAPRASYSATPSWVH</sequence>
<organism evidence="8 9">
    <name type="scientific">Operophtera brumata</name>
    <name type="common">Winter moth</name>
    <name type="synonym">Phalaena brumata</name>
    <dbReference type="NCBI Taxonomy" id="104452"/>
    <lineage>
        <taxon>Eukaryota</taxon>
        <taxon>Metazoa</taxon>
        <taxon>Ecdysozoa</taxon>
        <taxon>Arthropoda</taxon>
        <taxon>Hexapoda</taxon>
        <taxon>Insecta</taxon>
        <taxon>Pterygota</taxon>
        <taxon>Neoptera</taxon>
        <taxon>Endopterygota</taxon>
        <taxon>Lepidoptera</taxon>
        <taxon>Glossata</taxon>
        <taxon>Ditrysia</taxon>
        <taxon>Geometroidea</taxon>
        <taxon>Geometridae</taxon>
        <taxon>Larentiinae</taxon>
        <taxon>Operophtera</taxon>
    </lineage>
</organism>
<feature type="domain" description="FOXO protein transactivation" evidence="7">
    <location>
        <begin position="239"/>
        <end position="278"/>
    </location>
</feature>
<evidence type="ECO:0000256" key="1">
    <source>
        <dbReference type="ARBA" id="ARBA00004123"/>
    </source>
</evidence>
<name>A0A0L7L9Z6_OPEBR</name>
<comment type="subcellular location">
    <subcellularLocation>
        <location evidence="1">Nucleus</location>
    </subcellularLocation>
</comment>
<keyword evidence="4" id="KW-0804">Transcription</keyword>
<evidence type="ECO:0000259" key="7">
    <source>
        <dbReference type="Pfam" id="PF16676"/>
    </source>
</evidence>
<evidence type="ECO:0000313" key="8">
    <source>
        <dbReference type="EMBL" id="KOB72323.1"/>
    </source>
</evidence>
<proteinExistence type="predicted"/>
<dbReference type="AlphaFoldDB" id="A0A0L7L9Z6"/>
<feature type="compositionally biased region" description="Polar residues" evidence="6">
    <location>
        <begin position="1"/>
        <end position="11"/>
    </location>
</feature>
<evidence type="ECO:0000313" key="9">
    <source>
        <dbReference type="Proteomes" id="UP000037510"/>
    </source>
</evidence>
<keyword evidence="2" id="KW-0217">Developmental protein</keyword>
<keyword evidence="3" id="KW-0805">Transcription regulation</keyword>
<evidence type="ECO:0000256" key="2">
    <source>
        <dbReference type="ARBA" id="ARBA00022473"/>
    </source>
</evidence>
<feature type="region of interest" description="Disordered" evidence="6">
    <location>
        <begin position="285"/>
        <end position="320"/>
    </location>
</feature>
<evidence type="ECO:0000256" key="3">
    <source>
        <dbReference type="ARBA" id="ARBA00023015"/>
    </source>
</evidence>
<dbReference type="GO" id="GO:0005634">
    <property type="term" value="C:nucleus"/>
    <property type="evidence" value="ECO:0007669"/>
    <property type="project" value="UniProtKB-SubCell"/>
</dbReference>
<dbReference type="GO" id="GO:0000978">
    <property type="term" value="F:RNA polymerase II cis-regulatory region sequence-specific DNA binding"/>
    <property type="evidence" value="ECO:0007669"/>
    <property type="project" value="TreeGrafter"/>
</dbReference>
<dbReference type="Proteomes" id="UP000037510">
    <property type="component" value="Unassembled WGS sequence"/>
</dbReference>
<dbReference type="PANTHER" id="PTHR45767:SF2">
    <property type="entry name" value="FORKHEAD BOX PROTEIN O"/>
    <property type="match status" value="1"/>
</dbReference>
<reference evidence="8 9" key="1">
    <citation type="journal article" date="2015" name="Genome Biol. Evol.">
        <title>The genome of winter moth (Operophtera brumata) provides a genomic perspective on sexual dimorphism and phenology.</title>
        <authorList>
            <person name="Derks M.F."/>
            <person name="Smit S."/>
            <person name="Salis L."/>
            <person name="Schijlen E."/>
            <person name="Bossers A."/>
            <person name="Mateman C."/>
            <person name="Pijl A.S."/>
            <person name="de Ridder D."/>
            <person name="Groenen M.A."/>
            <person name="Visser M.E."/>
            <person name="Megens H.J."/>
        </authorList>
    </citation>
    <scope>NUCLEOTIDE SEQUENCE [LARGE SCALE GENOMIC DNA]</scope>
    <source>
        <strain evidence="8">WM2013NL</strain>
        <tissue evidence="8">Head and thorax</tissue>
    </source>
</reference>
<evidence type="ECO:0000256" key="6">
    <source>
        <dbReference type="SAM" id="MobiDB-lite"/>
    </source>
</evidence>
<dbReference type="EMBL" id="JTDY01002014">
    <property type="protein sequence ID" value="KOB72323.1"/>
    <property type="molecule type" value="Genomic_DNA"/>
</dbReference>
<evidence type="ECO:0000256" key="4">
    <source>
        <dbReference type="ARBA" id="ARBA00023163"/>
    </source>
</evidence>
<gene>
    <name evidence="8" type="ORF">OBRU01_12356</name>
</gene>
<dbReference type="InterPro" id="IPR032067">
    <property type="entry name" value="FOXO-TAD"/>
</dbReference>
<dbReference type="PANTHER" id="PTHR45767">
    <property type="entry name" value="FORKHEAD BOX PROTEIN O"/>
    <property type="match status" value="1"/>
</dbReference>
<dbReference type="STRING" id="104452.A0A0L7L9Z6"/>
<protein>
    <submittedName>
        <fullName evidence="8">Forkhead box sub-group O</fullName>
    </submittedName>
</protein>
<comment type="caution">
    <text evidence="8">The sequence shown here is derived from an EMBL/GenBank/DDBJ whole genome shotgun (WGS) entry which is preliminary data.</text>
</comment>
<keyword evidence="9" id="KW-1185">Reference proteome</keyword>
<dbReference type="GO" id="GO:0000981">
    <property type="term" value="F:DNA-binding transcription factor activity, RNA polymerase II-specific"/>
    <property type="evidence" value="ECO:0007669"/>
    <property type="project" value="TreeGrafter"/>
</dbReference>
<evidence type="ECO:0000256" key="5">
    <source>
        <dbReference type="ARBA" id="ARBA00023242"/>
    </source>
</evidence>
<keyword evidence="5" id="KW-0539">Nucleus</keyword>